<dbReference type="KEGG" id="ffu:CLAFUR5_13690"/>
<reference evidence="1" key="2">
    <citation type="journal article" date="2022" name="Microb. Genom.">
        <title>A chromosome-scale genome assembly of the tomato pathogen Cladosporium fulvum reveals a compartmentalized genome architecture and the presence of a dispensable chromosome.</title>
        <authorList>
            <person name="Zaccaron A.Z."/>
            <person name="Chen L.H."/>
            <person name="Samaras A."/>
            <person name="Stergiopoulos I."/>
        </authorList>
    </citation>
    <scope>NUCLEOTIDE SEQUENCE</scope>
    <source>
        <strain evidence="1">Race5_Kim</strain>
    </source>
</reference>
<evidence type="ECO:0000313" key="2">
    <source>
        <dbReference type="Proteomes" id="UP000756132"/>
    </source>
</evidence>
<dbReference type="RefSeq" id="XP_047768913.1">
    <property type="nucleotide sequence ID" value="XM_047912838.1"/>
</dbReference>
<dbReference type="Proteomes" id="UP000756132">
    <property type="component" value="Chromosome 12"/>
</dbReference>
<organism evidence="1 2">
    <name type="scientific">Passalora fulva</name>
    <name type="common">Tomato leaf mold</name>
    <name type="synonym">Cladosporium fulvum</name>
    <dbReference type="NCBI Taxonomy" id="5499"/>
    <lineage>
        <taxon>Eukaryota</taxon>
        <taxon>Fungi</taxon>
        <taxon>Dikarya</taxon>
        <taxon>Ascomycota</taxon>
        <taxon>Pezizomycotina</taxon>
        <taxon>Dothideomycetes</taxon>
        <taxon>Dothideomycetidae</taxon>
        <taxon>Mycosphaerellales</taxon>
        <taxon>Mycosphaerellaceae</taxon>
        <taxon>Fulvia</taxon>
    </lineage>
</organism>
<protein>
    <submittedName>
        <fullName evidence="1">Uncharacterized protein</fullName>
    </submittedName>
</protein>
<dbReference type="EMBL" id="CP090174">
    <property type="protein sequence ID" value="UJO24547.1"/>
    <property type="molecule type" value="Genomic_DNA"/>
</dbReference>
<reference evidence="1" key="1">
    <citation type="submission" date="2021-12" db="EMBL/GenBank/DDBJ databases">
        <authorList>
            <person name="Zaccaron A."/>
            <person name="Stergiopoulos I."/>
        </authorList>
    </citation>
    <scope>NUCLEOTIDE SEQUENCE</scope>
    <source>
        <strain evidence="1">Race5_Kim</strain>
    </source>
</reference>
<dbReference type="AlphaFoldDB" id="A0A9Q8PLE8"/>
<dbReference type="GeneID" id="71993568"/>
<gene>
    <name evidence="1" type="ORF">CLAFUR5_13690</name>
</gene>
<name>A0A9Q8PLE8_PASFU</name>
<accession>A0A9Q8PLE8</accession>
<dbReference type="OrthoDB" id="10613247at2759"/>
<evidence type="ECO:0000313" key="1">
    <source>
        <dbReference type="EMBL" id="UJO24547.1"/>
    </source>
</evidence>
<sequence length="229" mass="24919">MASPPINPSLGCLGLLAGELRNAVYTDFVTVEYNIEADIEETCKPGHALALVSKQIQQESANVVGPATARLSPCHHTKFAITLPAMDEMSPDTCHNSLVAALLEEVKGKRHHPENAQQGYLRFLTQHMGNDVPCAVVVRPRLPCSSSVEVFGASAKRTKQIETEMTGVLRSLEARALTTSFDTRGLPFDHTGTPRTELCLRDVTNIAEQLRHVVCCAVEENFGVARAET</sequence>
<keyword evidence="2" id="KW-1185">Reference proteome</keyword>
<proteinExistence type="predicted"/>